<dbReference type="InterPro" id="IPR001362">
    <property type="entry name" value="Glyco_hydro_32"/>
</dbReference>
<dbReference type="EC" id="3.2.1.26" evidence="3 8"/>
<evidence type="ECO:0000256" key="5">
    <source>
        <dbReference type="ARBA" id="ARBA00022801"/>
    </source>
</evidence>
<dbReference type="Pfam" id="PF08244">
    <property type="entry name" value="Glyco_hydro_32C"/>
    <property type="match status" value="1"/>
</dbReference>
<dbReference type="InterPro" id="IPR051214">
    <property type="entry name" value="GH32_Enzymes"/>
</dbReference>
<dbReference type="CDD" id="cd18623">
    <property type="entry name" value="GH32_ScrB-like"/>
    <property type="match status" value="1"/>
</dbReference>
<keyword evidence="9" id="KW-0963">Cytoplasm</keyword>
<gene>
    <name evidence="12" type="ORF">P5G51_002440</name>
</gene>
<dbReference type="SUPFAM" id="SSF75005">
    <property type="entry name" value="Arabinanase/levansucrase/invertase"/>
    <property type="match status" value="1"/>
</dbReference>
<evidence type="ECO:0000256" key="8">
    <source>
        <dbReference type="RuleBase" id="RU362110"/>
    </source>
</evidence>
<evidence type="ECO:0000313" key="13">
    <source>
        <dbReference type="Proteomes" id="UP001228376"/>
    </source>
</evidence>
<evidence type="ECO:0000256" key="2">
    <source>
        <dbReference type="ARBA" id="ARBA00009902"/>
    </source>
</evidence>
<dbReference type="Proteomes" id="UP001228376">
    <property type="component" value="Unassembled WGS sequence"/>
</dbReference>
<dbReference type="PANTHER" id="PTHR43101:SF1">
    <property type="entry name" value="BETA-FRUCTOSIDASE"/>
    <property type="match status" value="1"/>
</dbReference>
<dbReference type="GO" id="GO:0004564">
    <property type="term" value="F:beta-fructofuranosidase activity"/>
    <property type="evidence" value="ECO:0007669"/>
    <property type="project" value="UniProtKB-EC"/>
</dbReference>
<sequence length="487" mass="56076">MDDKQSEELIKRAMLQAENNDLLQSRDPHWLQYHIMPPTGLLNDPNGLIHFKGKYHVFYQWNPFATSHGAKFWGHCTSSDLVSWQVEKTALAPSHWFDKNGCYSGSAIEHEGKMYLFYTGNVKDAEGNRQTYQCMAVSDDGKSFRKKGPVIRLPKGFTAHFRDPKVFSHNGQFYMVIGAQNIEKNGCCVLFVSQNLYDWEYMGILAGSRHNGWGDYGYMWECPDLFSQDNKDVLLICPQGIQPQGEKYRNIYQAGYFLGEMDYQNSTFHAGSFTELDCGFDFYAPQTFLDERGRRILIAWMGITDENEALHPTIAYRWVHAMTIPREVLVKDEKLYQRPVPELKKLRCHYKAWKNVVLNGETEQLKTTGKSLELCFTRMDINNEAFFSIDFWGYATLAYDAKQQKLILTRKSLKNKSSDEQRVCSIKSLSALQIFLDASSLEIFVNDGEKVFTARIFPDSNQNSITLSSLGKTAYSLEKWDLNPMNN</sequence>
<dbReference type="Pfam" id="PF00251">
    <property type="entry name" value="Glyco_hydro_32N"/>
    <property type="match status" value="1"/>
</dbReference>
<proteinExistence type="inferred from homology"/>
<dbReference type="Gene3D" id="2.60.120.560">
    <property type="entry name" value="Exo-inulinase, domain 1"/>
    <property type="match status" value="1"/>
</dbReference>
<organism evidence="12 13">
    <name type="scientific">Tigheibacillus jepli</name>
    <dbReference type="NCBI Taxonomy" id="3035914"/>
    <lineage>
        <taxon>Bacteria</taxon>
        <taxon>Bacillati</taxon>
        <taxon>Bacillota</taxon>
        <taxon>Bacilli</taxon>
        <taxon>Bacillales</taxon>
        <taxon>Bacillaceae</taxon>
        <taxon>Tigheibacillus</taxon>
    </lineage>
</organism>
<evidence type="ECO:0000256" key="7">
    <source>
        <dbReference type="ARBA" id="ARBA00033367"/>
    </source>
</evidence>
<keyword evidence="5 8" id="KW-0378">Hydrolase</keyword>
<protein>
    <recommendedName>
        <fullName evidence="4 8">Sucrose-6-phosphate hydrolase</fullName>
        <ecNumber evidence="3 8">3.2.1.26</ecNumber>
    </recommendedName>
    <alternativeName>
        <fullName evidence="7 9">Invertase</fullName>
    </alternativeName>
</protein>
<dbReference type="PROSITE" id="PS00609">
    <property type="entry name" value="GLYCOSYL_HYDROL_F32"/>
    <property type="match status" value="1"/>
</dbReference>
<dbReference type="RefSeq" id="WP_306067943.1">
    <property type="nucleotide sequence ID" value="NZ_JAROCA020000001.1"/>
</dbReference>
<evidence type="ECO:0000259" key="11">
    <source>
        <dbReference type="Pfam" id="PF08244"/>
    </source>
</evidence>
<dbReference type="SUPFAM" id="SSF49899">
    <property type="entry name" value="Concanavalin A-like lectins/glucanases"/>
    <property type="match status" value="1"/>
</dbReference>
<comment type="subcellular location">
    <subcellularLocation>
        <location evidence="9">Cytoplasm</location>
    </subcellularLocation>
</comment>
<comment type="function">
    <text evidence="9">Enables the bacterium to metabolize sucrose as a sole carbon source.</text>
</comment>
<dbReference type="InterPro" id="IPR013189">
    <property type="entry name" value="Glyco_hydro_32_C"/>
</dbReference>
<name>A0ABU5CFS3_9BACI</name>
<evidence type="ECO:0000256" key="6">
    <source>
        <dbReference type="ARBA" id="ARBA00023295"/>
    </source>
</evidence>
<evidence type="ECO:0000256" key="4">
    <source>
        <dbReference type="ARBA" id="ARBA00019623"/>
    </source>
</evidence>
<keyword evidence="6 8" id="KW-0326">Glycosidase</keyword>
<dbReference type="InterPro" id="IPR023296">
    <property type="entry name" value="Glyco_hydro_beta-prop_sf"/>
</dbReference>
<evidence type="ECO:0000313" key="12">
    <source>
        <dbReference type="EMBL" id="MDY0404423.1"/>
    </source>
</evidence>
<comment type="catalytic activity">
    <reaction evidence="8">
        <text>Hydrolysis of terminal non-reducing beta-D-fructofuranoside residues in beta-D-fructofuranosides.</text>
        <dbReference type="EC" id="3.2.1.26"/>
    </reaction>
</comment>
<comment type="caution">
    <text evidence="12">The sequence shown here is derived from an EMBL/GenBank/DDBJ whole genome shotgun (WGS) entry which is preliminary data.</text>
</comment>
<dbReference type="PANTHER" id="PTHR43101">
    <property type="entry name" value="BETA-FRUCTOSIDASE"/>
    <property type="match status" value="1"/>
</dbReference>
<dbReference type="InterPro" id="IPR013148">
    <property type="entry name" value="Glyco_hydro_32_N"/>
</dbReference>
<dbReference type="SMART" id="SM00640">
    <property type="entry name" value="Glyco_32"/>
    <property type="match status" value="1"/>
</dbReference>
<feature type="domain" description="Glycosyl hydrolase family 32 C-terminal" evidence="11">
    <location>
        <begin position="362"/>
        <end position="473"/>
    </location>
</feature>
<dbReference type="Gene3D" id="2.115.10.20">
    <property type="entry name" value="Glycosyl hydrolase domain, family 43"/>
    <property type="match status" value="1"/>
</dbReference>
<feature type="domain" description="Glycosyl hydrolase family 32 N-terminal" evidence="10">
    <location>
        <begin position="34"/>
        <end position="339"/>
    </location>
</feature>
<comment type="pathway">
    <text evidence="1 9">Glycan biosynthesis; sucrose metabolism.</text>
</comment>
<evidence type="ECO:0000256" key="3">
    <source>
        <dbReference type="ARBA" id="ARBA00012758"/>
    </source>
</evidence>
<comment type="similarity">
    <text evidence="2 8">Belongs to the glycosyl hydrolase 32 family.</text>
</comment>
<evidence type="ECO:0000256" key="1">
    <source>
        <dbReference type="ARBA" id="ARBA00004914"/>
    </source>
</evidence>
<reference evidence="12 13" key="1">
    <citation type="submission" date="2023-10" db="EMBL/GenBank/DDBJ databases">
        <title>179-bfca-hs.</title>
        <authorList>
            <person name="Miliotis G."/>
            <person name="Sengupta P."/>
            <person name="Hameed A."/>
            <person name="Chuvochina M."/>
            <person name="Mcdonagh F."/>
            <person name="Simpson A.C."/>
            <person name="Singh N.K."/>
            <person name="Rekha P.D."/>
            <person name="Raman K."/>
            <person name="Hugenholtz P."/>
            <person name="Venkateswaran K."/>
        </authorList>
    </citation>
    <scope>NUCLEOTIDE SEQUENCE [LARGE SCALE GENOMIC DNA]</scope>
    <source>
        <strain evidence="12 13">179-BFC-A-HS</strain>
    </source>
</reference>
<accession>A0ABU5CFS3</accession>
<evidence type="ECO:0000259" key="10">
    <source>
        <dbReference type="Pfam" id="PF00251"/>
    </source>
</evidence>
<dbReference type="InterPro" id="IPR013320">
    <property type="entry name" value="ConA-like_dom_sf"/>
</dbReference>
<dbReference type="NCBIfam" id="TIGR01322">
    <property type="entry name" value="scrB_fam"/>
    <property type="match status" value="1"/>
</dbReference>
<keyword evidence="9" id="KW-0119">Carbohydrate metabolism</keyword>
<dbReference type="InterPro" id="IPR006232">
    <property type="entry name" value="Suc6P_hydrolase"/>
</dbReference>
<dbReference type="InterPro" id="IPR018053">
    <property type="entry name" value="Glyco_hydro_32_AS"/>
</dbReference>
<evidence type="ECO:0000256" key="9">
    <source>
        <dbReference type="RuleBase" id="RU365015"/>
    </source>
</evidence>
<keyword evidence="13" id="KW-1185">Reference proteome</keyword>
<dbReference type="EMBL" id="JAROCA020000001">
    <property type="protein sequence ID" value="MDY0404423.1"/>
    <property type="molecule type" value="Genomic_DNA"/>
</dbReference>